<dbReference type="OrthoDB" id="6750867at2759"/>
<evidence type="ECO:0000259" key="1">
    <source>
        <dbReference type="Pfam" id="PF15998"/>
    </source>
</evidence>
<dbReference type="Proteomes" id="UP001153712">
    <property type="component" value="Chromosome 10"/>
</dbReference>
<sequence length="161" mass="17673">MQFNCQSSKTMTCQLFIALTLTIIIYAAISESAHQRRKRPRLVQLRPCECEGLDCNCCATIDVGNGPNRDVCAKFMLNPNEVTFKGSLTMDGNVLFAGQLDPSIAPICTAPVVGICLAINHVDVQRRQVCTKLYVLFLTLAKFPCVGAEDGKLIVEPNNYS</sequence>
<dbReference type="EMBL" id="OU900103">
    <property type="protein sequence ID" value="CAG9855044.1"/>
    <property type="molecule type" value="Genomic_DNA"/>
</dbReference>
<gene>
    <name evidence="2" type="ORF">PHYEVI_LOCUS1504</name>
</gene>
<dbReference type="AlphaFoldDB" id="A0A9N9THR3"/>
<evidence type="ECO:0000313" key="3">
    <source>
        <dbReference type="Proteomes" id="UP001153712"/>
    </source>
</evidence>
<organism evidence="2 3">
    <name type="scientific">Phyllotreta striolata</name>
    <name type="common">Striped flea beetle</name>
    <name type="synonym">Crioceris striolata</name>
    <dbReference type="NCBI Taxonomy" id="444603"/>
    <lineage>
        <taxon>Eukaryota</taxon>
        <taxon>Metazoa</taxon>
        <taxon>Ecdysozoa</taxon>
        <taxon>Arthropoda</taxon>
        <taxon>Hexapoda</taxon>
        <taxon>Insecta</taxon>
        <taxon>Pterygota</taxon>
        <taxon>Neoptera</taxon>
        <taxon>Endopterygota</taxon>
        <taxon>Coleoptera</taxon>
        <taxon>Polyphaga</taxon>
        <taxon>Cucujiformia</taxon>
        <taxon>Chrysomeloidea</taxon>
        <taxon>Chrysomelidae</taxon>
        <taxon>Galerucinae</taxon>
        <taxon>Alticini</taxon>
        <taxon>Phyllotreta</taxon>
    </lineage>
</organism>
<protein>
    <recommendedName>
        <fullName evidence="1">DUF4773 domain-containing protein</fullName>
    </recommendedName>
</protein>
<keyword evidence="3" id="KW-1185">Reference proteome</keyword>
<evidence type="ECO:0000313" key="2">
    <source>
        <dbReference type="EMBL" id="CAG9855044.1"/>
    </source>
</evidence>
<proteinExistence type="predicted"/>
<feature type="domain" description="DUF4773" evidence="1">
    <location>
        <begin position="47"/>
        <end position="139"/>
    </location>
</feature>
<name>A0A9N9THR3_PHYSR</name>
<reference evidence="2" key="1">
    <citation type="submission" date="2022-01" db="EMBL/GenBank/DDBJ databases">
        <authorList>
            <person name="King R."/>
        </authorList>
    </citation>
    <scope>NUCLEOTIDE SEQUENCE</scope>
</reference>
<dbReference type="Pfam" id="PF15998">
    <property type="entry name" value="DUF4773"/>
    <property type="match status" value="1"/>
</dbReference>
<accession>A0A9N9THR3</accession>
<dbReference type="InterPro" id="IPR031941">
    <property type="entry name" value="DUF4773"/>
</dbReference>